<accession>A0A543K7R3</accession>
<feature type="compositionally biased region" description="Pro residues" evidence="6">
    <location>
        <begin position="14"/>
        <end position="40"/>
    </location>
</feature>
<evidence type="ECO:0000259" key="8">
    <source>
        <dbReference type="Pfam" id="PF04024"/>
    </source>
</evidence>
<dbReference type="InterPro" id="IPR052027">
    <property type="entry name" value="PspC"/>
</dbReference>
<name>A0A543K7R3_9MICO</name>
<evidence type="ECO:0000256" key="2">
    <source>
        <dbReference type="ARBA" id="ARBA00022475"/>
    </source>
</evidence>
<evidence type="ECO:0000256" key="5">
    <source>
        <dbReference type="ARBA" id="ARBA00023136"/>
    </source>
</evidence>
<keyword evidence="4 7" id="KW-1133">Transmembrane helix</keyword>
<feature type="transmembrane region" description="Helical" evidence="7">
    <location>
        <begin position="199"/>
        <end position="217"/>
    </location>
</feature>
<comment type="subcellular location">
    <subcellularLocation>
        <location evidence="1">Cell membrane</location>
        <topology evidence="1">Single-pass membrane protein</topology>
    </subcellularLocation>
</comment>
<dbReference type="OrthoDB" id="7359894at2"/>
<keyword evidence="10" id="KW-1185">Reference proteome</keyword>
<feature type="domain" description="Phage shock protein PspC N-terminal" evidence="8">
    <location>
        <begin position="102"/>
        <end position="157"/>
    </location>
</feature>
<sequence length="225" mass="22456">MSDIHRTDPDEPRPPIPPQPSAPDAPAEEPPPPSGAPVGPPAGTYGAPPQQDVWGVRPPSLDSPATYGAAGSHGSTGPGGSATGSPSGSKLDKGFSALQKSPLRRDTDDGIIGGVAAGVAKQLNISPAAARIGTIVLSLFFGSGIAAYLIAWALLPDQTGKTHVEQGVKGGNAQSLIITVLAGLSALGMLGTIFDGLGWLVPIALTGGLVYYVVNAARKGDGTTG</sequence>
<evidence type="ECO:0000256" key="1">
    <source>
        <dbReference type="ARBA" id="ARBA00004162"/>
    </source>
</evidence>
<dbReference type="GO" id="GO:0005886">
    <property type="term" value="C:plasma membrane"/>
    <property type="evidence" value="ECO:0007669"/>
    <property type="project" value="UniProtKB-SubCell"/>
</dbReference>
<gene>
    <name evidence="9" type="ORF">FB476_2852</name>
</gene>
<reference evidence="9 10" key="1">
    <citation type="submission" date="2019-06" db="EMBL/GenBank/DDBJ databases">
        <title>Sequencing the genomes of 1000 actinobacteria strains.</title>
        <authorList>
            <person name="Klenk H.-P."/>
        </authorList>
    </citation>
    <scope>NUCLEOTIDE SEQUENCE [LARGE SCALE GENOMIC DNA]</scope>
    <source>
        <strain evidence="9 10">DSM 12362</strain>
    </source>
</reference>
<organism evidence="9 10">
    <name type="scientific">Ornithinimicrobium humiphilum</name>
    <dbReference type="NCBI Taxonomy" id="125288"/>
    <lineage>
        <taxon>Bacteria</taxon>
        <taxon>Bacillati</taxon>
        <taxon>Actinomycetota</taxon>
        <taxon>Actinomycetes</taxon>
        <taxon>Micrococcales</taxon>
        <taxon>Ornithinimicrobiaceae</taxon>
        <taxon>Ornithinimicrobium</taxon>
    </lineage>
</organism>
<evidence type="ECO:0000313" key="9">
    <source>
        <dbReference type="EMBL" id="TQM91126.1"/>
    </source>
</evidence>
<dbReference type="Pfam" id="PF04024">
    <property type="entry name" value="PspC"/>
    <property type="match status" value="1"/>
</dbReference>
<dbReference type="Proteomes" id="UP000315133">
    <property type="component" value="Unassembled WGS sequence"/>
</dbReference>
<dbReference type="RefSeq" id="WP_141820544.1">
    <property type="nucleotide sequence ID" value="NZ_BAAAIL010000001.1"/>
</dbReference>
<feature type="compositionally biased region" description="Basic and acidic residues" evidence="6">
    <location>
        <begin position="1"/>
        <end position="13"/>
    </location>
</feature>
<dbReference type="AlphaFoldDB" id="A0A543K7R3"/>
<dbReference type="PANTHER" id="PTHR33885">
    <property type="entry name" value="PHAGE SHOCK PROTEIN C"/>
    <property type="match status" value="1"/>
</dbReference>
<evidence type="ECO:0000256" key="3">
    <source>
        <dbReference type="ARBA" id="ARBA00022692"/>
    </source>
</evidence>
<keyword evidence="3 7" id="KW-0812">Transmembrane</keyword>
<dbReference type="EMBL" id="VFPU01000002">
    <property type="protein sequence ID" value="TQM91126.1"/>
    <property type="molecule type" value="Genomic_DNA"/>
</dbReference>
<keyword evidence="2" id="KW-1003">Cell membrane</keyword>
<evidence type="ECO:0000313" key="10">
    <source>
        <dbReference type="Proteomes" id="UP000315133"/>
    </source>
</evidence>
<evidence type="ECO:0000256" key="4">
    <source>
        <dbReference type="ARBA" id="ARBA00022989"/>
    </source>
</evidence>
<proteinExistence type="predicted"/>
<protein>
    <submittedName>
        <fullName evidence="9">Phage shock protein C (PspC) family protein</fullName>
    </submittedName>
</protein>
<comment type="caution">
    <text evidence="9">The sequence shown here is derived from an EMBL/GenBank/DDBJ whole genome shotgun (WGS) entry which is preliminary data.</text>
</comment>
<keyword evidence="5 7" id="KW-0472">Membrane</keyword>
<feature type="transmembrane region" description="Helical" evidence="7">
    <location>
        <begin position="132"/>
        <end position="155"/>
    </location>
</feature>
<dbReference type="InterPro" id="IPR007168">
    <property type="entry name" value="Phageshock_PspC_N"/>
</dbReference>
<evidence type="ECO:0000256" key="7">
    <source>
        <dbReference type="SAM" id="Phobius"/>
    </source>
</evidence>
<evidence type="ECO:0000256" key="6">
    <source>
        <dbReference type="SAM" id="MobiDB-lite"/>
    </source>
</evidence>
<feature type="region of interest" description="Disordered" evidence="6">
    <location>
        <begin position="1"/>
        <end position="94"/>
    </location>
</feature>
<dbReference type="PANTHER" id="PTHR33885:SF3">
    <property type="entry name" value="PHAGE SHOCK PROTEIN C"/>
    <property type="match status" value="1"/>
</dbReference>